<proteinExistence type="predicted"/>
<evidence type="ECO:0000313" key="3">
    <source>
        <dbReference type="Proteomes" id="UP001168528"/>
    </source>
</evidence>
<protein>
    <submittedName>
        <fullName evidence="2">Uncharacterized protein</fullName>
    </submittedName>
</protein>
<dbReference type="EMBL" id="JAUKPO010000018">
    <property type="protein sequence ID" value="MDO1449387.1"/>
    <property type="molecule type" value="Genomic_DNA"/>
</dbReference>
<evidence type="ECO:0000256" key="1">
    <source>
        <dbReference type="SAM" id="Coils"/>
    </source>
</evidence>
<organism evidence="2 3">
    <name type="scientific">Rhodocytophaga aerolata</name>
    <dbReference type="NCBI Taxonomy" id="455078"/>
    <lineage>
        <taxon>Bacteria</taxon>
        <taxon>Pseudomonadati</taxon>
        <taxon>Bacteroidota</taxon>
        <taxon>Cytophagia</taxon>
        <taxon>Cytophagales</taxon>
        <taxon>Rhodocytophagaceae</taxon>
        <taxon>Rhodocytophaga</taxon>
    </lineage>
</organism>
<dbReference type="RefSeq" id="WP_302040188.1">
    <property type="nucleotide sequence ID" value="NZ_JAUKPO010000018.1"/>
</dbReference>
<reference evidence="2" key="1">
    <citation type="submission" date="2023-07" db="EMBL/GenBank/DDBJ databases">
        <title>The genome sequence of Rhodocytophaga aerolata KACC 12507.</title>
        <authorList>
            <person name="Zhang X."/>
        </authorList>
    </citation>
    <scope>NUCLEOTIDE SEQUENCE</scope>
    <source>
        <strain evidence="2">KACC 12507</strain>
    </source>
</reference>
<keyword evidence="3" id="KW-1185">Reference proteome</keyword>
<evidence type="ECO:0000313" key="2">
    <source>
        <dbReference type="EMBL" id="MDO1449387.1"/>
    </source>
</evidence>
<keyword evidence="1" id="KW-0175">Coiled coil</keyword>
<sequence>MELTKTKLKIVTGILASLLVLSAAGNVYFWNRTNTPTTADDQDREDDFTTSLLTPTGDIDRLNKKLAEIEQQNGRLQAQVGDLNGLLQQANNQVWELRTRKSSPVTDLSPAQVGRNRQASDQQAMLSRNEQLTAQIASLQDSLKRLANQKLAADNFRMVAFKRNSKETAKAKKVNRLTISLTMPAAEGKPKGETVFLSLLDPEGKGISSPLETLTLPGPEGKAKVPVHAKKEVDLGSRASWQQVTFTIQETDDIKPGTYQAYLYTQNKYLGSVQVQFRDSFWFF</sequence>
<feature type="coiled-coil region" evidence="1">
    <location>
        <begin position="59"/>
        <end position="93"/>
    </location>
</feature>
<accession>A0ABT8RB97</accession>
<comment type="caution">
    <text evidence="2">The sequence shown here is derived from an EMBL/GenBank/DDBJ whole genome shotgun (WGS) entry which is preliminary data.</text>
</comment>
<dbReference type="Proteomes" id="UP001168528">
    <property type="component" value="Unassembled WGS sequence"/>
</dbReference>
<gene>
    <name evidence="2" type="ORF">Q0590_24135</name>
</gene>
<name>A0ABT8RB97_9BACT</name>